<comment type="caution">
    <text evidence="2">The sequence shown here is derived from an EMBL/GenBank/DDBJ whole genome shotgun (WGS) entry which is preliminary data.</text>
</comment>
<name>A0AAV4ZWE3_9AGAM</name>
<feature type="region of interest" description="Disordered" evidence="1">
    <location>
        <begin position="51"/>
        <end position="79"/>
    </location>
</feature>
<organism evidence="2 3">
    <name type="scientific">Clathrus columnatus</name>
    <dbReference type="NCBI Taxonomy" id="1419009"/>
    <lineage>
        <taxon>Eukaryota</taxon>
        <taxon>Fungi</taxon>
        <taxon>Dikarya</taxon>
        <taxon>Basidiomycota</taxon>
        <taxon>Agaricomycotina</taxon>
        <taxon>Agaricomycetes</taxon>
        <taxon>Phallomycetidae</taxon>
        <taxon>Phallales</taxon>
        <taxon>Clathraceae</taxon>
        <taxon>Clathrus</taxon>
    </lineage>
</organism>
<keyword evidence="3" id="KW-1185">Reference proteome</keyword>
<evidence type="ECO:0000313" key="3">
    <source>
        <dbReference type="Proteomes" id="UP001050691"/>
    </source>
</evidence>
<feature type="region of interest" description="Disordered" evidence="1">
    <location>
        <begin position="137"/>
        <end position="161"/>
    </location>
</feature>
<dbReference type="AlphaFoldDB" id="A0AAV4ZWE3"/>
<evidence type="ECO:0000313" key="2">
    <source>
        <dbReference type="EMBL" id="GJJ06089.1"/>
    </source>
</evidence>
<sequence length="161" mass="17971">MQTLYDFKLQEDIQMGTDNFDNSDHGNFYTNAEDLATSEYELDDDDTASVFVEPPSRLHSPMPQSPTFSSGNDPAFDDKQQYSQSANLMVLPEGEALNEQGIIDWNRGCTKNSQWQSEQASEIESTVAMLDPKISLTQTSTDLPSHLGHNSKDLLSTDMEP</sequence>
<gene>
    <name evidence="2" type="ORF">Clacol_000278</name>
</gene>
<accession>A0AAV4ZWE3</accession>
<reference evidence="2" key="1">
    <citation type="submission" date="2021-10" db="EMBL/GenBank/DDBJ databases">
        <title>De novo Genome Assembly of Clathrus columnatus (Basidiomycota, Fungi) Using Illumina and Nanopore Sequence Data.</title>
        <authorList>
            <person name="Ogiso-Tanaka E."/>
            <person name="Itagaki H."/>
            <person name="Hosoya T."/>
            <person name="Hosaka K."/>
        </authorList>
    </citation>
    <scope>NUCLEOTIDE SEQUENCE</scope>
    <source>
        <strain evidence="2">MO-923</strain>
    </source>
</reference>
<evidence type="ECO:0000256" key="1">
    <source>
        <dbReference type="SAM" id="MobiDB-lite"/>
    </source>
</evidence>
<dbReference type="EMBL" id="BPWL01000001">
    <property type="protein sequence ID" value="GJJ06089.1"/>
    <property type="molecule type" value="Genomic_DNA"/>
</dbReference>
<proteinExistence type="predicted"/>
<dbReference type="Proteomes" id="UP001050691">
    <property type="component" value="Unassembled WGS sequence"/>
</dbReference>
<protein>
    <submittedName>
        <fullName evidence="2">Uncharacterized protein</fullName>
    </submittedName>
</protein>